<reference evidence="2" key="1">
    <citation type="submission" date="2011-01" db="EMBL/GenBank/DDBJ databases">
        <title>Complete sequence of chromosome of Rahnella sp. Y9602.</title>
        <authorList>
            <consortium name="US DOE Joint Genome Institute"/>
            <person name="Lucas S."/>
            <person name="Copeland A."/>
            <person name="Lapidus A."/>
            <person name="Cheng J.-F."/>
            <person name="Goodwin L."/>
            <person name="Pitluck S."/>
            <person name="Lu M."/>
            <person name="Detter J.C."/>
            <person name="Han C."/>
            <person name="Tapia R."/>
            <person name="Land M."/>
            <person name="Hauser L."/>
            <person name="Kyrpides N."/>
            <person name="Ivanova N."/>
            <person name="Ovchinnikova G."/>
            <person name="Pagani I."/>
            <person name="Sobecky P.A."/>
            <person name="Martinez R.J."/>
            <person name="Woyke T."/>
        </authorList>
    </citation>
    <scope>NUCLEOTIDE SEQUENCE [LARGE SCALE GENOMIC DNA]</scope>
    <source>
        <strain evidence="2">Y9602</strain>
    </source>
</reference>
<name>A0A0H3FDF6_RAHSY</name>
<protein>
    <recommendedName>
        <fullName evidence="3">DUF2724 domain-containing protein</fullName>
    </recommendedName>
</protein>
<proteinExistence type="predicted"/>
<dbReference type="KEGG" id="rah:Rahaq_2548"/>
<dbReference type="AlphaFoldDB" id="A0A0H3FDF6"/>
<accession>A0A0H3FDF6</accession>
<dbReference type="RefSeq" id="WP_013575855.1">
    <property type="nucleotide sequence ID" value="NC_015061.1"/>
</dbReference>
<dbReference type="EMBL" id="CP002505">
    <property type="protein sequence ID" value="ADW74155.1"/>
    <property type="molecule type" value="Genomic_DNA"/>
</dbReference>
<dbReference type="OrthoDB" id="6520371at2"/>
<sequence length="67" mass="7774">MKVFAQLLKQQSPTAQLPSYGHGWLELPNGQRWQPAASKVAFLSGCRHPMVKIKRRPWWFRLMGLRG</sequence>
<dbReference type="HOGENOM" id="CLU_2737784_0_0_6"/>
<evidence type="ECO:0000313" key="2">
    <source>
        <dbReference type="Proteomes" id="UP000007257"/>
    </source>
</evidence>
<evidence type="ECO:0008006" key="3">
    <source>
        <dbReference type="Google" id="ProtNLM"/>
    </source>
</evidence>
<dbReference type="eggNOG" id="ENOG502ZJCE">
    <property type="taxonomic scope" value="Bacteria"/>
</dbReference>
<dbReference type="Proteomes" id="UP000007257">
    <property type="component" value="Chromosome"/>
</dbReference>
<dbReference type="InterPro" id="IPR021221">
    <property type="entry name" value="Fil"/>
</dbReference>
<dbReference type="Pfam" id="PF10893">
    <property type="entry name" value="Phage_186_Fil"/>
    <property type="match status" value="1"/>
</dbReference>
<gene>
    <name evidence="1" type="ordered locus">Rahaq_2548</name>
</gene>
<reference evidence="1 2" key="2">
    <citation type="journal article" date="2012" name="J. Bacteriol.">
        <title>Complete Genome Sequence of Rahnella sp. Strain Y9602, a Gammaproteobacterium Isolate from Metal- and Radionuclide-Contaminated Soil.</title>
        <authorList>
            <person name="Martinez R.J."/>
            <person name="Bruce D."/>
            <person name="Detter C."/>
            <person name="Goodwin L.A."/>
            <person name="Han J."/>
            <person name="Han C.S."/>
            <person name="Held B."/>
            <person name="Land M.L."/>
            <person name="Mikhailova N."/>
            <person name="Nolan M."/>
            <person name="Pennacchio L."/>
            <person name="Pitluck S."/>
            <person name="Tapia R."/>
            <person name="Woyke T."/>
            <person name="Sobecky P.A."/>
        </authorList>
    </citation>
    <scope>NUCLEOTIDE SEQUENCE [LARGE SCALE GENOMIC DNA]</scope>
    <source>
        <strain evidence="1 2">Y9602</strain>
    </source>
</reference>
<organism evidence="1 2">
    <name type="scientific">Rahnella sp. (strain Y9602)</name>
    <dbReference type="NCBI Taxonomy" id="2703885"/>
    <lineage>
        <taxon>Bacteria</taxon>
        <taxon>Pseudomonadati</taxon>
        <taxon>Pseudomonadota</taxon>
        <taxon>Gammaproteobacteria</taxon>
        <taxon>Enterobacterales</taxon>
        <taxon>Yersiniaceae</taxon>
        <taxon>Rahnella</taxon>
    </lineage>
</organism>
<evidence type="ECO:0000313" key="1">
    <source>
        <dbReference type="EMBL" id="ADW74155.1"/>
    </source>
</evidence>